<protein>
    <recommendedName>
        <fullName evidence="8">Holo-[acyl-carrier-protein] synthase</fullName>
        <shortName evidence="8">Holo-ACP synthase</shortName>
        <ecNumber evidence="8">2.7.8.7</ecNumber>
    </recommendedName>
    <alternativeName>
        <fullName evidence="8">4'-phosphopantetheinyl transferase AcpS</fullName>
    </alternativeName>
</protein>
<evidence type="ECO:0000313" key="11">
    <source>
        <dbReference type="EMBL" id="GFP39221.1"/>
    </source>
</evidence>
<dbReference type="InterPro" id="IPR008278">
    <property type="entry name" value="4-PPantetheinyl_Trfase_dom"/>
</dbReference>
<evidence type="ECO:0000256" key="8">
    <source>
        <dbReference type="HAMAP-Rule" id="MF_00101"/>
    </source>
</evidence>
<dbReference type="AlphaFoldDB" id="A0A6V8PAA5"/>
<dbReference type="SUPFAM" id="SSF56214">
    <property type="entry name" value="4'-phosphopantetheinyl transferase"/>
    <property type="match status" value="1"/>
</dbReference>
<dbReference type="NCBIfam" id="TIGR00556">
    <property type="entry name" value="pantethn_trn"/>
    <property type="match status" value="1"/>
</dbReference>
<comment type="caution">
    <text evidence="10">The sequence shown here is derived from an EMBL/GenBank/DDBJ whole genome shotgun (WGS) entry which is preliminary data.</text>
</comment>
<dbReference type="GO" id="GO:0008897">
    <property type="term" value="F:holo-[acyl-carrier-protein] synthase activity"/>
    <property type="evidence" value="ECO:0007669"/>
    <property type="project" value="UniProtKB-UniRule"/>
</dbReference>
<evidence type="ECO:0000256" key="3">
    <source>
        <dbReference type="ARBA" id="ARBA00022723"/>
    </source>
</evidence>
<keyword evidence="4 8" id="KW-0276">Fatty acid metabolism</keyword>
<keyword evidence="13" id="KW-1185">Reference proteome</keyword>
<sequence length="141" mass="15958">MSQTGESTTTDSFQRWGLGVDIIEVERIRKALERHKRFMTTIYTPSEIEYCLKSKLPHRHFALRFAAKEAVFKALGTGLNGFQWKMVEIVNSKRGRPAVLLHDAVLRYAQHSGVEGIEVSLSLSRENAIAVAMVVRKDDRG</sequence>
<proteinExistence type="inferred from homology"/>
<evidence type="ECO:0000256" key="2">
    <source>
        <dbReference type="ARBA" id="ARBA00022679"/>
    </source>
</evidence>
<evidence type="ECO:0000256" key="5">
    <source>
        <dbReference type="ARBA" id="ARBA00022842"/>
    </source>
</evidence>
<dbReference type="Proteomes" id="UP000569018">
    <property type="component" value="Unassembled WGS sequence"/>
</dbReference>
<name>A0A6V8PAA5_9ACTN</name>
<keyword evidence="3 8" id="KW-0479">Metal-binding</keyword>
<keyword evidence="7 8" id="KW-0275">Fatty acid biosynthesis</keyword>
<evidence type="ECO:0000256" key="6">
    <source>
        <dbReference type="ARBA" id="ARBA00023098"/>
    </source>
</evidence>
<evidence type="ECO:0000313" key="12">
    <source>
        <dbReference type="Proteomes" id="UP000569018"/>
    </source>
</evidence>
<keyword evidence="1 8" id="KW-0444">Lipid biosynthesis</keyword>
<dbReference type="InterPro" id="IPR002582">
    <property type="entry name" value="ACPS"/>
</dbReference>
<comment type="cofactor">
    <cofactor evidence="8">
        <name>Mg(2+)</name>
        <dbReference type="ChEBI" id="CHEBI:18420"/>
    </cofactor>
</comment>
<dbReference type="InterPro" id="IPR004568">
    <property type="entry name" value="Ppantetheine-prot_Trfase_dom"/>
</dbReference>
<dbReference type="NCBIfam" id="TIGR00516">
    <property type="entry name" value="acpS"/>
    <property type="match status" value="1"/>
</dbReference>
<dbReference type="Gene3D" id="3.90.470.20">
    <property type="entry name" value="4'-phosphopantetheinyl transferase domain"/>
    <property type="match status" value="1"/>
</dbReference>
<feature type="domain" description="4'-phosphopantetheinyl transferase" evidence="9">
    <location>
        <begin position="17"/>
        <end position="116"/>
    </location>
</feature>
<organism evidence="10 13">
    <name type="scientific">Candidatus Hakubella thermalkaliphila</name>
    <dbReference type="NCBI Taxonomy" id="2754717"/>
    <lineage>
        <taxon>Bacteria</taxon>
        <taxon>Bacillati</taxon>
        <taxon>Actinomycetota</taxon>
        <taxon>Actinomycetota incertae sedis</taxon>
        <taxon>Candidatus Hakubellales</taxon>
        <taxon>Candidatus Hakubellaceae</taxon>
        <taxon>Candidatus Hakubella</taxon>
    </lineage>
</organism>
<evidence type="ECO:0000259" key="9">
    <source>
        <dbReference type="Pfam" id="PF01648"/>
    </source>
</evidence>
<evidence type="ECO:0000256" key="4">
    <source>
        <dbReference type="ARBA" id="ARBA00022832"/>
    </source>
</evidence>
<keyword evidence="6 8" id="KW-0443">Lipid metabolism</keyword>
<dbReference type="InterPro" id="IPR037143">
    <property type="entry name" value="4-PPantetheinyl_Trfase_dom_sf"/>
</dbReference>
<comment type="similarity">
    <text evidence="8">Belongs to the P-Pant transferase superfamily. AcpS family.</text>
</comment>
<evidence type="ECO:0000256" key="1">
    <source>
        <dbReference type="ARBA" id="ARBA00022516"/>
    </source>
</evidence>
<dbReference type="GO" id="GO:0006633">
    <property type="term" value="P:fatty acid biosynthetic process"/>
    <property type="evidence" value="ECO:0007669"/>
    <property type="project" value="UniProtKB-UniRule"/>
</dbReference>
<keyword evidence="2 8" id="KW-0808">Transferase</keyword>
<dbReference type="EC" id="2.7.8.7" evidence="8"/>
<feature type="binding site" evidence="8">
    <location>
        <position position="69"/>
    </location>
    <ligand>
        <name>Mg(2+)</name>
        <dbReference type="ChEBI" id="CHEBI:18420"/>
    </ligand>
</feature>
<dbReference type="HAMAP" id="MF_00101">
    <property type="entry name" value="AcpS"/>
    <property type="match status" value="1"/>
</dbReference>
<gene>
    <name evidence="8" type="primary">acpS</name>
    <name evidence="10" type="ORF">HKBW3S34_00192</name>
    <name evidence="11" type="ORF">HKBW3S47_00921</name>
</gene>
<evidence type="ECO:0000313" key="13">
    <source>
        <dbReference type="Proteomes" id="UP000588083"/>
    </source>
</evidence>
<dbReference type="GO" id="GO:0005737">
    <property type="term" value="C:cytoplasm"/>
    <property type="evidence" value="ECO:0007669"/>
    <property type="project" value="UniProtKB-SubCell"/>
</dbReference>
<feature type="binding site" evidence="8">
    <location>
        <position position="21"/>
    </location>
    <ligand>
        <name>Mg(2+)</name>
        <dbReference type="ChEBI" id="CHEBI:18420"/>
    </ligand>
</feature>
<dbReference type="Pfam" id="PF01648">
    <property type="entry name" value="ACPS"/>
    <property type="match status" value="1"/>
</dbReference>
<dbReference type="EMBL" id="BLRZ01000005">
    <property type="protein sequence ID" value="GFP29273.1"/>
    <property type="molecule type" value="Genomic_DNA"/>
</dbReference>
<accession>A0A6V8PAA5</accession>
<keyword evidence="8" id="KW-0963">Cytoplasm</keyword>
<keyword evidence="5 8" id="KW-0460">Magnesium</keyword>
<evidence type="ECO:0000256" key="7">
    <source>
        <dbReference type="ARBA" id="ARBA00023160"/>
    </source>
</evidence>
<dbReference type="GO" id="GO:0000287">
    <property type="term" value="F:magnesium ion binding"/>
    <property type="evidence" value="ECO:0007669"/>
    <property type="project" value="UniProtKB-UniRule"/>
</dbReference>
<dbReference type="RefSeq" id="WP_176237832.1">
    <property type="nucleotide sequence ID" value="NZ_BLRZ01000005.1"/>
</dbReference>
<dbReference type="EMBL" id="BLSD01000038">
    <property type="protein sequence ID" value="GFP39221.1"/>
    <property type="molecule type" value="Genomic_DNA"/>
</dbReference>
<reference evidence="12 13" key="1">
    <citation type="journal article" date="2020" name="Front. Microbiol.">
        <title>Single-cell genomics of novel Actinobacteria with the Wood-Ljungdahl pathway discovered in a serpentinizing system.</title>
        <authorList>
            <person name="Merino N."/>
            <person name="Kawai M."/>
            <person name="Boyd E.S."/>
            <person name="Colman D.R."/>
            <person name="McGlynn S.E."/>
            <person name="Nealson K.H."/>
            <person name="Kurokawa K."/>
            <person name="Hongoh Y."/>
        </authorList>
    </citation>
    <scope>NUCLEOTIDE SEQUENCE [LARGE SCALE GENOMIC DNA]</scope>
    <source>
        <strain evidence="10 13">S34</strain>
        <strain evidence="11 12">S47</strain>
    </source>
</reference>
<comment type="function">
    <text evidence="8">Transfers the 4'-phosphopantetheine moiety from coenzyme A to a Ser of acyl-carrier-protein.</text>
</comment>
<comment type="catalytic activity">
    <reaction evidence="8">
        <text>apo-[ACP] + CoA = holo-[ACP] + adenosine 3',5'-bisphosphate + H(+)</text>
        <dbReference type="Rhea" id="RHEA:12068"/>
        <dbReference type="Rhea" id="RHEA-COMP:9685"/>
        <dbReference type="Rhea" id="RHEA-COMP:9690"/>
        <dbReference type="ChEBI" id="CHEBI:15378"/>
        <dbReference type="ChEBI" id="CHEBI:29999"/>
        <dbReference type="ChEBI" id="CHEBI:57287"/>
        <dbReference type="ChEBI" id="CHEBI:58343"/>
        <dbReference type="ChEBI" id="CHEBI:64479"/>
        <dbReference type="EC" id="2.7.8.7"/>
    </reaction>
</comment>
<evidence type="ECO:0000313" key="10">
    <source>
        <dbReference type="EMBL" id="GFP29273.1"/>
    </source>
</evidence>
<comment type="subcellular location">
    <subcellularLocation>
        <location evidence="8">Cytoplasm</location>
    </subcellularLocation>
</comment>
<dbReference type="Proteomes" id="UP000588083">
    <property type="component" value="Unassembled WGS sequence"/>
</dbReference>